<dbReference type="AlphaFoldDB" id="A0A8H4ASC3"/>
<dbReference type="EMBL" id="WTPW01000271">
    <property type="protein sequence ID" value="KAF0528054.1"/>
    <property type="molecule type" value="Genomic_DNA"/>
</dbReference>
<reference evidence="2 3" key="1">
    <citation type="journal article" date="2019" name="Environ. Microbiol.">
        <title>At the nexus of three kingdoms: the genome of the mycorrhizal fungus Gigaspora margarita provides insights into plant, endobacterial and fungal interactions.</title>
        <authorList>
            <person name="Venice F."/>
            <person name="Ghignone S."/>
            <person name="Salvioli di Fossalunga A."/>
            <person name="Amselem J."/>
            <person name="Novero M."/>
            <person name="Xianan X."/>
            <person name="Sedzielewska Toro K."/>
            <person name="Morin E."/>
            <person name="Lipzen A."/>
            <person name="Grigoriev I.V."/>
            <person name="Henrissat B."/>
            <person name="Martin F.M."/>
            <person name="Bonfante P."/>
        </authorList>
    </citation>
    <scope>NUCLEOTIDE SEQUENCE [LARGE SCALE GENOMIC DNA]</scope>
    <source>
        <strain evidence="2 3">BEG34</strain>
    </source>
</reference>
<evidence type="ECO:0000313" key="3">
    <source>
        <dbReference type="Proteomes" id="UP000439903"/>
    </source>
</evidence>
<evidence type="ECO:0000313" key="2">
    <source>
        <dbReference type="EMBL" id="KAF0528054.1"/>
    </source>
</evidence>
<gene>
    <name evidence="2" type="ORF">F8M41_013321</name>
</gene>
<name>A0A8H4ASC3_GIGMA</name>
<comment type="caution">
    <text evidence="2">The sequence shown here is derived from an EMBL/GenBank/DDBJ whole genome shotgun (WGS) entry which is preliminary data.</text>
</comment>
<keyword evidence="3" id="KW-1185">Reference proteome</keyword>
<proteinExistence type="predicted"/>
<sequence length="98" mass="11114">MPENSPEGIQEQTHKGKKETTKKKLHTDKNAEIAQRQTPENLLYNAEDVQGQTHHTVFKNNTPYSAESTQGQMPENSSYNTKGVQRQTPENSPQYQSV</sequence>
<organism evidence="2 3">
    <name type="scientific">Gigaspora margarita</name>
    <dbReference type="NCBI Taxonomy" id="4874"/>
    <lineage>
        <taxon>Eukaryota</taxon>
        <taxon>Fungi</taxon>
        <taxon>Fungi incertae sedis</taxon>
        <taxon>Mucoromycota</taxon>
        <taxon>Glomeromycotina</taxon>
        <taxon>Glomeromycetes</taxon>
        <taxon>Diversisporales</taxon>
        <taxon>Gigasporaceae</taxon>
        <taxon>Gigaspora</taxon>
    </lineage>
</organism>
<dbReference type="Proteomes" id="UP000439903">
    <property type="component" value="Unassembled WGS sequence"/>
</dbReference>
<accession>A0A8H4ASC3</accession>
<feature type="compositionally biased region" description="Polar residues" evidence="1">
    <location>
        <begin position="50"/>
        <end position="98"/>
    </location>
</feature>
<feature type="region of interest" description="Disordered" evidence="1">
    <location>
        <begin position="1"/>
        <end position="98"/>
    </location>
</feature>
<evidence type="ECO:0000256" key="1">
    <source>
        <dbReference type="SAM" id="MobiDB-lite"/>
    </source>
</evidence>
<feature type="compositionally biased region" description="Basic residues" evidence="1">
    <location>
        <begin position="15"/>
        <end position="26"/>
    </location>
</feature>
<protein>
    <submittedName>
        <fullName evidence="2">Uncharacterized protein</fullName>
    </submittedName>
</protein>